<feature type="transmembrane region" description="Helical" evidence="1">
    <location>
        <begin position="41"/>
        <end position="58"/>
    </location>
</feature>
<feature type="transmembrane region" description="Helical" evidence="1">
    <location>
        <begin position="7"/>
        <end position="25"/>
    </location>
</feature>
<proteinExistence type="predicted"/>
<dbReference type="KEGG" id="cbe:Cbei_1281"/>
<dbReference type="InterPro" id="IPR012156">
    <property type="entry name" value="Cold_shock_CspA"/>
</dbReference>
<dbReference type="EMBL" id="CP000721">
    <property type="protein sequence ID" value="ABR33461.1"/>
    <property type="molecule type" value="Genomic_DNA"/>
</dbReference>
<evidence type="ECO:0000313" key="2">
    <source>
        <dbReference type="EMBL" id="ABR33461.1"/>
    </source>
</evidence>
<protein>
    <recommendedName>
        <fullName evidence="4">DUF1294 domain-containing protein</fullName>
    </recommendedName>
</protein>
<feature type="transmembrane region" description="Helical" evidence="1">
    <location>
        <begin position="70"/>
        <end position="89"/>
    </location>
</feature>
<dbReference type="HOGENOM" id="CLU_091970_3_0_9"/>
<evidence type="ECO:0000256" key="1">
    <source>
        <dbReference type="SAM" id="Phobius"/>
    </source>
</evidence>
<keyword evidence="1" id="KW-0812">Transmembrane</keyword>
<name>A6LSY1_CLOB8</name>
<gene>
    <name evidence="2" type="ordered locus">Cbei_1281</name>
</gene>
<accession>A6LSY1</accession>
<dbReference type="eggNOG" id="COG3326">
    <property type="taxonomic scope" value="Bacteria"/>
</dbReference>
<reference evidence="2 3" key="3">
    <citation type="journal article" date="2012" name="BMC Genomics">
        <title>Genome-wide dynamic transcriptional profiling in clostridium beijerinckii NCIMB 8052 using single-nucleotide resolution RNA-Seq.</title>
        <authorList>
            <person name="Wang Y."/>
            <person name="Li X."/>
            <person name="Mao Y."/>
            <person name="Blaschek H.P."/>
        </authorList>
    </citation>
    <scope>NUCLEOTIDE SEQUENCE [LARGE SCALE GENOMIC DNA]</scope>
    <source>
        <strain evidence="3">ATCC 51743 / NCIMB 8052</strain>
    </source>
</reference>
<dbReference type="GO" id="GO:0003676">
    <property type="term" value="F:nucleic acid binding"/>
    <property type="evidence" value="ECO:0007669"/>
    <property type="project" value="InterPro"/>
</dbReference>
<dbReference type="InterPro" id="IPR010718">
    <property type="entry name" value="DUF1294"/>
</dbReference>
<evidence type="ECO:0008006" key="4">
    <source>
        <dbReference type="Google" id="ProtNLM"/>
    </source>
</evidence>
<dbReference type="PIRSF" id="PIRSF002599">
    <property type="entry name" value="Cold_shock_A"/>
    <property type="match status" value="1"/>
</dbReference>
<dbReference type="Pfam" id="PF06961">
    <property type="entry name" value="DUF1294"/>
    <property type="match status" value="1"/>
</dbReference>
<dbReference type="AlphaFoldDB" id="A6LSY1"/>
<keyword evidence="1" id="KW-1133">Transmembrane helix</keyword>
<reference evidence="2 3" key="2">
    <citation type="journal article" date="2011" name="BMC Genomics">
        <title>Single-nucleotide resolution analysis of the transcriptome structure of Clostridium beijerinckii NCIMB 8052 using RNA-Seq.</title>
        <authorList>
            <person name="Wang Y."/>
            <person name="Li X."/>
            <person name="Mao Y."/>
            <person name="Blaschek H.P."/>
        </authorList>
    </citation>
    <scope>NUCLEOTIDE SEQUENCE [LARGE SCALE GENOMIC DNA]</scope>
    <source>
        <strain evidence="3">ATCC 51743 / NCIMB 8052</strain>
    </source>
</reference>
<evidence type="ECO:0000313" key="3">
    <source>
        <dbReference type="Proteomes" id="UP000000565"/>
    </source>
</evidence>
<organism evidence="2 3">
    <name type="scientific">Clostridium beijerinckii (strain ATCC 51743 / NCIMB 8052)</name>
    <name type="common">Clostridium acetobutylicum</name>
    <dbReference type="NCBI Taxonomy" id="290402"/>
    <lineage>
        <taxon>Bacteria</taxon>
        <taxon>Bacillati</taxon>
        <taxon>Bacillota</taxon>
        <taxon>Clostridia</taxon>
        <taxon>Eubacteriales</taxon>
        <taxon>Clostridiaceae</taxon>
        <taxon>Clostridium</taxon>
    </lineage>
</organism>
<keyword evidence="1" id="KW-0472">Membrane</keyword>
<dbReference type="Proteomes" id="UP000000565">
    <property type="component" value="Chromosome"/>
</dbReference>
<reference evidence="2 3" key="1">
    <citation type="submission" date="2007-06" db="EMBL/GenBank/DDBJ databases">
        <title>Complete sequence of Clostridium beijerinckii NCIMB 8052.</title>
        <authorList>
            <consortium name="US DOE Joint Genome Institute"/>
            <person name="Copeland A."/>
            <person name="Lucas S."/>
            <person name="Lapidus A."/>
            <person name="Barry K."/>
            <person name="Detter J.C."/>
            <person name="Glavina del Rio T."/>
            <person name="Hammon N."/>
            <person name="Israni S."/>
            <person name="Dalin E."/>
            <person name="Tice H."/>
            <person name="Pitluck S."/>
            <person name="Sims D."/>
            <person name="Brettin T."/>
            <person name="Bruce D."/>
            <person name="Tapia R."/>
            <person name="Brainard J."/>
            <person name="Schmutz J."/>
            <person name="Larimer F."/>
            <person name="Land M."/>
            <person name="Hauser L."/>
            <person name="Kyrpides N."/>
            <person name="Mikhailova N."/>
            <person name="Bennet G."/>
            <person name="Cann I."/>
            <person name="Chen J.-S."/>
            <person name="Contreras A.L."/>
            <person name="Jones D."/>
            <person name="Kashket E."/>
            <person name="Mitchell W."/>
            <person name="Stoddard S."/>
            <person name="Schwarz W."/>
            <person name="Qureshi N."/>
            <person name="Young M."/>
            <person name="Shi Z."/>
            <person name="Ezeji T."/>
            <person name="White B."/>
            <person name="Blaschek H."/>
            <person name="Richardson P."/>
        </authorList>
    </citation>
    <scope>NUCLEOTIDE SEQUENCE [LARGE SCALE GENOMIC DNA]</scope>
    <source>
        <strain evidence="3">ATCC 51743 / NCIMB 8052</strain>
    </source>
</reference>
<sequence length="91" mass="10651">MKFMLKVVFTYLLIINLLGFLIMFIDKQRAIHKEWRIPEKTLIGISIFGGSIGMLIGMSSFRHKTKHKKFTIGVPFILLMQIFIAILYLNY</sequence>